<proteinExistence type="predicted"/>
<reference evidence="1" key="1">
    <citation type="journal article" date="2023" name="bioRxiv">
        <title>Improved chromosome-level genome assembly for marigold (Tagetes erecta).</title>
        <authorList>
            <person name="Jiang F."/>
            <person name="Yuan L."/>
            <person name="Wang S."/>
            <person name="Wang H."/>
            <person name="Xu D."/>
            <person name="Wang A."/>
            <person name="Fan W."/>
        </authorList>
    </citation>
    <scope>NUCLEOTIDE SEQUENCE</scope>
    <source>
        <strain evidence="1">WSJ</strain>
        <tissue evidence="1">Leaf</tissue>
    </source>
</reference>
<dbReference type="Proteomes" id="UP001229421">
    <property type="component" value="Unassembled WGS sequence"/>
</dbReference>
<accession>A0AAD8NYA0</accession>
<keyword evidence="2" id="KW-1185">Reference proteome</keyword>
<dbReference type="EMBL" id="JAUHHV010000005">
    <property type="protein sequence ID" value="KAK1425254.1"/>
    <property type="molecule type" value="Genomic_DNA"/>
</dbReference>
<evidence type="ECO:0000313" key="1">
    <source>
        <dbReference type="EMBL" id="KAK1425254.1"/>
    </source>
</evidence>
<protein>
    <submittedName>
        <fullName evidence="1">Uncharacterized protein</fullName>
    </submittedName>
</protein>
<dbReference type="AlphaFoldDB" id="A0AAD8NYA0"/>
<evidence type="ECO:0000313" key="2">
    <source>
        <dbReference type="Proteomes" id="UP001229421"/>
    </source>
</evidence>
<comment type="caution">
    <text evidence="1">The sequence shown here is derived from an EMBL/GenBank/DDBJ whole genome shotgun (WGS) entry which is preliminary data.</text>
</comment>
<sequence>MQASYAHLKVSLRRWEWQPRNPTSINEFLPRQHLVPLGVDLAASGSSFTTSPSRFSSSRGLHLVHKHTTTTPRLSLATSTLCSLKRPLMVQP</sequence>
<organism evidence="1 2">
    <name type="scientific">Tagetes erecta</name>
    <name type="common">African marigold</name>
    <dbReference type="NCBI Taxonomy" id="13708"/>
    <lineage>
        <taxon>Eukaryota</taxon>
        <taxon>Viridiplantae</taxon>
        <taxon>Streptophyta</taxon>
        <taxon>Embryophyta</taxon>
        <taxon>Tracheophyta</taxon>
        <taxon>Spermatophyta</taxon>
        <taxon>Magnoliopsida</taxon>
        <taxon>eudicotyledons</taxon>
        <taxon>Gunneridae</taxon>
        <taxon>Pentapetalae</taxon>
        <taxon>asterids</taxon>
        <taxon>campanulids</taxon>
        <taxon>Asterales</taxon>
        <taxon>Asteraceae</taxon>
        <taxon>Asteroideae</taxon>
        <taxon>Heliantheae alliance</taxon>
        <taxon>Tageteae</taxon>
        <taxon>Tagetes</taxon>
    </lineage>
</organism>
<gene>
    <name evidence="1" type="ORF">QVD17_20602</name>
</gene>
<name>A0AAD8NYA0_TARER</name>